<evidence type="ECO:0000313" key="1">
    <source>
        <dbReference type="Proteomes" id="UP000887565"/>
    </source>
</evidence>
<dbReference type="AlphaFoldDB" id="A0A915L0F2"/>
<reference evidence="2" key="1">
    <citation type="submission" date="2022-11" db="UniProtKB">
        <authorList>
            <consortium name="WormBaseParasite"/>
        </authorList>
    </citation>
    <scope>IDENTIFICATION</scope>
</reference>
<accession>A0A915L0F2</accession>
<dbReference type="WBParaSite" id="nRc.2.0.1.t43930-RA">
    <property type="protein sequence ID" value="nRc.2.0.1.t43930-RA"/>
    <property type="gene ID" value="nRc.2.0.1.g43930"/>
</dbReference>
<protein>
    <submittedName>
        <fullName evidence="2">Uncharacterized protein</fullName>
    </submittedName>
</protein>
<keyword evidence="1" id="KW-1185">Reference proteome</keyword>
<proteinExistence type="predicted"/>
<sequence>MPDNPTGDITDKHGILKPTSRAKEIFGSKKVKNEDRHLRIRYMSEFSHYIEFNSTNIRVNKPFGETAAWNA</sequence>
<name>A0A915L0F2_ROMCU</name>
<dbReference type="Proteomes" id="UP000887565">
    <property type="component" value="Unplaced"/>
</dbReference>
<organism evidence="1 2">
    <name type="scientific">Romanomermis culicivorax</name>
    <name type="common">Nematode worm</name>
    <dbReference type="NCBI Taxonomy" id="13658"/>
    <lineage>
        <taxon>Eukaryota</taxon>
        <taxon>Metazoa</taxon>
        <taxon>Ecdysozoa</taxon>
        <taxon>Nematoda</taxon>
        <taxon>Enoplea</taxon>
        <taxon>Dorylaimia</taxon>
        <taxon>Mermithida</taxon>
        <taxon>Mermithoidea</taxon>
        <taxon>Mermithidae</taxon>
        <taxon>Romanomermis</taxon>
    </lineage>
</organism>
<evidence type="ECO:0000313" key="2">
    <source>
        <dbReference type="WBParaSite" id="nRc.2.0.1.t43930-RA"/>
    </source>
</evidence>